<sequence>MITVPRSLDDILSRSDELADRFESYDPGPDDRDTVSPRTALWLAATRRTNAERDLADAVVTARRAGLSWKEVGAAVGTSGEAARQRYGKHAAS</sequence>
<proteinExistence type="predicted"/>
<name>A0A3M2J3B3_9CELL</name>
<keyword evidence="2" id="KW-1185">Reference proteome</keyword>
<protein>
    <submittedName>
        <fullName evidence="1">Uncharacterized protein</fullName>
    </submittedName>
</protein>
<accession>A0A3M2J3B3</accession>
<evidence type="ECO:0000313" key="1">
    <source>
        <dbReference type="EMBL" id="RMI06536.1"/>
    </source>
</evidence>
<dbReference type="AlphaFoldDB" id="A0A3M2J3B3"/>
<organism evidence="1 2">
    <name type="scientific">Cellulomonas triticagri</name>
    <dbReference type="NCBI Taxonomy" id="2483352"/>
    <lineage>
        <taxon>Bacteria</taxon>
        <taxon>Bacillati</taxon>
        <taxon>Actinomycetota</taxon>
        <taxon>Actinomycetes</taxon>
        <taxon>Micrococcales</taxon>
        <taxon>Cellulomonadaceae</taxon>
        <taxon>Cellulomonas</taxon>
    </lineage>
</organism>
<reference evidence="1 2" key="1">
    <citation type="submission" date="2018-10" db="EMBL/GenBank/DDBJ databases">
        <title>Isolation, diversity and antifungal activity of actinobacteria from wheat.</title>
        <authorList>
            <person name="Han C."/>
        </authorList>
    </citation>
    <scope>NUCLEOTIDE SEQUENCE [LARGE SCALE GENOMIC DNA]</scope>
    <source>
        <strain evidence="1 2">NEAU-YY56</strain>
    </source>
</reference>
<evidence type="ECO:0000313" key="2">
    <source>
        <dbReference type="Proteomes" id="UP000269289"/>
    </source>
</evidence>
<dbReference type="OrthoDB" id="4773798at2"/>
<comment type="caution">
    <text evidence="1">The sequence shown here is derived from an EMBL/GenBank/DDBJ whole genome shotgun (WGS) entry which is preliminary data.</text>
</comment>
<dbReference type="Proteomes" id="UP000269289">
    <property type="component" value="Unassembled WGS sequence"/>
</dbReference>
<dbReference type="EMBL" id="RFFI01000107">
    <property type="protein sequence ID" value="RMI06536.1"/>
    <property type="molecule type" value="Genomic_DNA"/>
</dbReference>
<gene>
    <name evidence="1" type="ORF">EBM89_16190</name>
</gene>